<dbReference type="InterPro" id="IPR029787">
    <property type="entry name" value="Nucleotide_cyclase"/>
</dbReference>
<evidence type="ECO:0000259" key="4">
    <source>
        <dbReference type="PROSITE" id="PS50125"/>
    </source>
</evidence>
<dbReference type="GO" id="GO:0016722">
    <property type="term" value="F:oxidoreductase activity, acting on metal ions"/>
    <property type="evidence" value="ECO:0007669"/>
    <property type="project" value="InterPro"/>
</dbReference>
<dbReference type="PROSITE" id="PS50125">
    <property type="entry name" value="GUANYLATE_CYCLASE_2"/>
    <property type="match status" value="2"/>
</dbReference>
<dbReference type="InterPro" id="IPR023188">
    <property type="entry name" value="DPS_DNA-bd_CS"/>
</dbReference>
<dbReference type="InterPro" id="IPR027417">
    <property type="entry name" value="P-loop_NTPase"/>
</dbReference>
<dbReference type="SUPFAM" id="SSF55073">
    <property type="entry name" value="Nucleotide cyclase"/>
    <property type="match status" value="2"/>
</dbReference>
<dbReference type="GO" id="GO:0009190">
    <property type="term" value="P:cyclic nucleotide biosynthetic process"/>
    <property type="evidence" value="ECO:0007669"/>
    <property type="project" value="InterPro"/>
</dbReference>
<evidence type="ECO:0000256" key="2">
    <source>
        <dbReference type="ARBA" id="ARBA00022840"/>
    </source>
</evidence>
<keyword evidence="1" id="KW-0547">Nucleotide-binding</keyword>
<keyword evidence="6" id="KW-1185">Reference proteome</keyword>
<dbReference type="SMART" id="SM00028">
    <property type="entry name" value="TPR"/>
    <property type="match status" value="2"/>
</dbReference>
<sequence length="1663" mass="188581">MAAPDNRIILEQLASHLPDLIVHRSSFPAVPETVNKYGVLLFGDISGFTALCERYCSSSDSKKKGADQLTSTLNLYLSKIVQEILDDGGDILKFAGDALLVHWPCSRPAADQVIQYLIKKSLIMQKKFDNFQTPDDIALRFKIALSIGKTHIHFIGNQDYRTFDITGPAVDEVTVAQSVAKPGTVVVTRVAWEMCNQKLYTAEVMEHGFMLVSDAKDGCALPTHQFKELINRPVTTTDNDMMGTESKADSRKESSRLTMRKETKAFLHKLSTEAQDCLRTYILKTVKYKVDHGYDVSWLSELRQVSVLFINLDPDFALPSDILSRQTKEQTLLQTAFDCIYPNLIKYDGTLNKIFMFDKGCTFLCIFGLPYASHEDNPERAIKAAQAIFNALDDMRLSHYSIGVTTGVAFCGVVGHPERHEYTVIGDKVNMAARLMTKFPDGLTCDDTTRLKSNLPPETFVLAPPVKLKGIPTPEDIFFVSTNENEDEMKEEKSEIFESNDYESLVGRKKEMERFVIELQHMTEQTKRKRGAIIISGSGGIGKTKLLRAMKAKASSMGFRVISGMGGLIEQNVPFHTVKTLLTRLLGLDTFGSIHDKEQLILQHITDEKMRKHLPLLNDLLVLKFPQNSLTLNMSNKERRTNLHKLLFSIVHKEALSHPFIFGIDDAHCIDQESWAFILDLALDSNAILLIASRAIPERDRTPVMAKIFSHPTTIRFRLEGLSFEETSDFICQLQNVQEVDKNLLNVIYTRSHGSPLWCTELVDSMSSNNVLKIVEYNKVIEEKLGYARVTVGINETRTSVVRSFKQKKCVINEMVGIDNIPVPESMAGIVLTRIDNMSPSEQMVLKCAAILGNTFHRKMLEAILPSSNLESFNESLNSLAEVGIIDCLISIHVDHYGTRAKEYLSGLDIDLNQLGCSCLDLRRDSTKKQSQGNHSLESCQLLQFVHSYIQETALSLWTESQLKSLHETAALYLESEAHKCSNCGGGSFMFTARASRRRRNRKGYDNGLEISNRRRRRGFSMERRMSQMMRDITKRNRRSTVSPLIHRPSIATEDASQRPSIQPSIPPSFIEEDIDELAEELMNPTGNPRRGSLALPDLESYIEQPRRISILSVNNEIIHIENESTQKPMVGALLEEDELSEVHAHHSEDEVVKEPEVANFQNCHCDEVLADVYPQLVYHWRLAGNQPKTVHYLIEAAIASLVTFNNMEAISFLEEAEQILCDGGICEEDFGQLQRAKLQSLLGQAYFQSGQINECLAYIQKALSILNAQLPTNKIGVLVSFLGQTSRQYFHIKHPQRYIQTKHDQESDMYLEKSRCMAQMVHVYHLQHKPLNAFVAALSQLNTAEEAQEDIHELLASYAAVIECCQKFNFKRLGNIYVKKSLFLCFCTDFGIDDLSTCAHVLNVALNMKLCQGNLIEAMDIGNLAVRLTSRIHLDSLKLVTLPLLFYANLLSLKKEDSHENLKSIKEISGRSKDLRTKALHDCCEFDALLELGLYVDQQDKIAKDAQTFYCSGEMYHFDDAERFFLTSCIALWHSRGSSAYATRFTEDARSLHLTEFRTFFSVQALTKYIECILEQYLMEQDNRQFKQESEKDLKKLKSLLGRFPVFKPRYLLLEATYYYARRKKGKCYSSLKKALSLGETFDCYIDIQRANTCMEKWFSSV</sequence>
<organism evidence="5 6">
    <name type="scientific">Amphimedon queenslandica</name>
    <name type="common">Sponge</name>
    <dbReference type="NCBI Taxonomy" id="400682"/>
    <lineage>
        <taxon>Eukaryota</taxon>
        <taxon>Metazoa</taxon>
        <taxon>Porifera</taxon>
        <taxon>Demospongiae</taxon>
        <taxon>Heteroscleromorpha</taxon>
        <taxon>Haplosclerida</taxon>
        <taxon>Niphatidae</taxon>
        <taxon>Amphimedon</taxon>
    </lineage>
</organism>
<keyword evidence="2" id="KW-0067">ATP-binding</keyword>
<dbReference type="CDD" id="cd07302">
    <property type="entry name" value="CHD"/>
    <property type="match status" value="2"/>
</dbReference>
<evidence type="ECO:0000313" key="6">
    <source>
        <dbReference type="Proteomes" id="UP000007879"/>
    </source>
</evidence>
<dbReference type="EnsemblMetazoa" id="XM_019993565.1">
    <property type="protein sequence ID" value="XP_019849124.1"/>
    <property type="gene ID" value="LOC100636693"/>
</dbReference>
<dbReference type="RefSeq" id="XP_019849124.1">
    <property type="nucleotide sequence ID" value="XM_019993565.1"/>
</dbReference>
<dbReference type="GO" id="GO:0005737">
    <property type="term" value="C:cytoplasm"/>
    <property type="evidence" value="ECO:0007669"/>
    <property type="project" value="TreeGrafter"/>
</dbReference>
<feature type="domain" description="Guanylate cyclase" evidence="4">
    <location>
        <begin position="306"/>
        <end position="436"/>
    </location>
</feature>
<dbReference type="FunFam" id="3.30.70.1230:FF:000021">
    <property type="entry name" value="Adenylate cyclase type 10"/>
    <property type="match status" value="1"/>
</dbReference>
<evidence type="ECO:0000256" key="3">
    <source>
        <dbReference type="ARBA" id="ARBA00023239"/>
    </source>
</evidence>
<accession>A0AAN0IWH0</accession>
<dbReference type="GO" id="GO:0005524">
    <property type="term" value="F:ATP binding"/>
    <property type="evidence" value="ECO:0007669"/>
    <property type="project" value="UniProtKB-KW"/>
</dbReference>
<reference evidence="6" key="1">
    <citation type="journal article" date="2010" name="Nature">
        <title>The Amphimedon queenslandica genome and the evolution of animal complexity.</title>
        <authorList>
            <person name="Srivastava M."/>
            <person name="Simakov O."/>
            <person name="Chapman J."/>
            <person name="Fahey B."/>
            <person name="Gauthier M.E."/>
            <person name="Mitros T."/>
            <person name="Richards G.S."/>
            <person name="Conaco C."/>
            <person name="Dacre M."/>
            <person name="Hellsten U."/>
            <person name="Larroux C."/>
            <person name="Putnam N.H."/>
            <person name="Stanke M."/>
            <person name="Adamska M."/>
            <person name="Darling A."/>
            <person name="Degnan S.M."/>
            <person name="Oakley T.H."/>
            <person name="Plachetzki D.C."/>
            <person name="Zhai Y."/>
            <person name="Adamski M."/>
            <person name="Calcino A."/>
            <person name="Cummins S.F."/>
            <person name="Goodstein D.M."/>
            <person name="Harris C."/>
            <person name="Jackson D.J."/>
            <person name="Leys S.P."/>
            <person name="Shu S."/>
            <person name="Woodcroft B.J."/>
            <person name="Vervoort M."/>
            <person name="Kosik K.S."/>
            <person name="Manning G."/>
            <person name="Degnan B.M."/>
            <person name="Rokhsar D.S."/>
        </authorList>
    </citation>
    <scope>NUCLEOTIDE SEQUENCE [LARGE SCALE GENOMIC DNA]</scope>
</reference>
<name>A0AAN0IWH0_AMPQE</name>
<dbReference type="Gene3D" id="3.40.50.300">
    <property type="entry name" value="P-loop containing nucleotide triphosphate hydrolases"/>
    <property type="match status" value="1"/>
</dbReference>
<dbReference type="GeneID" id="100636693"/>
<dbReference type="FunFam" id="3.30.70.1230:FF:000017">
    <property type="entry name" value="Adenylate cyclase type 10"/>
    <property type="match status" value="1"/>
</dbReference>
<feature type="domain" description="Guanylate cyclase" evidence="4">
    <location>
        <begin position="39"/>
        <end position="177"/>
    </location>
</feature>
<proteinExistence type="predicted"/>
<protein>
    <recommendedName>
        <fullName evidence="4">Guanylate cyclase domain-containing protein</fullName>
    </recommendedName>
</protein>
<dbReference type="Gene3D" id="3.30.70.1230">
    <property type="entry name" value="Nucleotide cyclase"/>
    <property type="match status" value="2"/>
</dbReference>
<reference evidence="5" key="2">
    <citation type="submission" date="2024-06" db="UniProtKB">
        <authorList>
            <consortium name="EnsemblMetazoa"/>
        </authorList>
    </citation>
    <scope>IDENTIFICATION</scope>
</reference>
<dbReference type="PANTHER" id="PTHR16305">
    <property type="entry name" value="TESTICULAR SOLUBLE ADENYLYL CYCLASE"/>
    <property type="match status" value="1"/>
</dbReference>
<dbReference type="Proteomes" id="UP000007879">
    <property type="component" value="Unassembled WGS sequence"/>
</dbReference>
<evidence type="ECO:0000313" key="5">
    <source>
        <dbReference type="EnsemblMetazoa" id="XP_019849124.1"/>
    </source>
</evidence>
<dbReference type="InterPro" id="IPR001054">
    <property type="entry name" value="A/G_cyclase"/>
</dbReference>
<dbReference type="InterPro" id="IPR011990">
    <property type="entry name" value="TPR-like_helical_dom_sf"/>
</dbReference>
<evidence type="ECO:0000256" key="1">
    <source>
        <dbReference type="ARBA" id="ARBA00022741"/>
    </source>
</evidence>
<dbReference type="InterPro" id="IPR041664">
    <property type="entry name" value="AAA_16"/>
</dbReference>
<keyword evidence="3" id="KW-0456">Lyase</keyword>
<dbReference type="GO" id="GO:0035556">
    <property type="term" value="P:intracellular signal transduction"/>
    <property type="evidence" value="ECO:0007669"/>
    <property type="project" value="InterPro"/>
</dbReference>
<dbReference type="SUPFAM" id="SSF48452">
    <property type="entry name" value="TPR-like"/>
    <property type="match status" value="1"/>
</dbReference>
<dbReference type="InterPro" id="IPR019734">
    <property type="entry name" value="TPR_rpt"/>
</dbReference>
<dbReference type="Pfam" id="PF13191">
    <property type="entry name" value="AAA_16"/>
    <property type="match status" value="1"/>
</dbReference>
<dbReference type="PROSITE" id="PS00818">
    <property type="entry name" value="DPS_1"/>
    <property type="match status" value="1"/>
</dbReference>
<dbReference type="SUPFAM" id="SSF52540">
    <property type="entry name" value="P-loop containing nucleoside triphosphate hydrolases"/>
    <property type="match status" value="1"/>
</dbReference>
<dbReference type="Pfam" id="PF00211">
    <property type="entry name" value="Guanylate_cyc"/>
    <property type="match status" value="2"/>
</dbReference>
<dbReference type="PANTHER" id="PTHR16305:SF28">
    <property type="entry name" value="GUANYLATE CYCLASE DOMAIN-CONTAINING PROTEIN"/>
    <property type="match status" value="1"/>
</dbReference>
<dbReference type="GO" id="GO:0004016">
    <property type="term" value="F:adenylate cyclase activity"/>
    <property type="evidence" value="ECO:0007669"/>
    <property type="project" value="TreeGrafter"/>
</dbReference>
<dbReference type="KEGG" id="aqu:100636693"/>
<dbReference type="SMART" id="SM00044">
    <property type="entry name" value="CYCc"/>
    <property type="match status" value="1"/>
</dbReference>